<sequence length="20" mass="2407">MLSESFFWNVTFFLTHLISS</sequence>
<evidence type="ECO:0000313" key="1">
    <source>
        <dbReference type="EMBL" id="OTP10956.1"/>
    </source>
</evidence>
<comment type="caution">
    <text evidence="1">The sequence shown here is derived from an EMBL/GenBank/DDBJ whole genome shotgun (WGS) entry which is preliminary data.</text>
</comment>
<dbReference type="STRING" id="1987383.A5844_001090"/>
<dbReference type="EMBL" id="NGMO01000002">
    <property type="protein sequence ID" value="OTP10956.1"/>
    <property type="molecule type" value="Genomic_DNA"/>
</dbReference>
<protein>
    <submittedName>
        <fullName evidence="1">Uncharacterized protein</fullName>
    </submittedName>
</protein>
<keyword evidence="2" id="KW-1185">Reference proteome</keyword>
<accession>A0A242K1M9</accession>
<reference evidence="1 2" key="1">
    <citation type="submission" date="2017-05" db="EMBL/GenBank/DDBJ databases">
        <title>The Genome Sequence of Enterococcus sp. 10A9_DIV0425.</title>
        <authorList>
            <consortium name="The Broad Institute Genomics Platform"/>
            <consortium name="The Broad Institute Genomic Center for Infectious Diseases"/>
            <person name="Earl A."/>
            <person name="Manson A."/>
            <person name="Schwartman J."/>
            <person name="Gilmore M."/>
            <person name="Abouelleil A."/>
            <person name="Cao P."/>
            <person name="Chapman S."/>
            <person name="Cusick C."/>
            <person name="Shea T."/>
            <person name="Young S."/>
            <person name="Neafsey D."/>
            <person name="Nusbaum C."/>
            <person name="Birren B."/>
        </authorList>
    </citation>
    <scope>NUCLEOTIDE SEQUENCE [LARGE SCALE GENOMIC DNA]</scope>
    <source>
        <strain evidence="1 2">10A9_DIV0425</strain>
    </source>
</reference>
<organism evidence="1 2">
    <name type="scientific">Candidatus Enterococcus wittei</name>
    <dbReference type="NCBI Taxonomy" id="1987383"/>
    <lineage>
        <taxon>Bacteria</taxon>
        <taxon>Bacillati</taxon>
        <taxon>Bacillota</taxon>
        <taxon>Bacilli</taxon>
        <taxon>Lactobacillales</taxon>
        <taxon>Enterococcaceae</taxon>
        <taxon>Enterococcus</taxon>
    </lineage>
</organism>
<evidence type="ECO:0000313" key="2">
    <source>
        <dbReference type="Proteomes" id="UP000194933"/>
    </source>
</evidence>
<dbReference type="AlphaFoldDB" id="A0A242K1M9"/>
<dbReference type="Proteomes" id="UP000194933">
    <property type="component" value="Unassembled WGS sequence"/>
</dbReference>
<name>A0A242K1M9_9ENTE</name>
<proteinExistence type="predicted"/>
<gene>
    <name evidence="1" type="ORF">A5844_001090</name>
</gene>